<evidence type="ECO:0000313" key="4">
    <source>
        <dbReference type="Proteomes" id="UP000238169"/>
    </source>
</evidence>
<keyword evidence="2" id="KW-0472">Membrane</keyword>
<evidence type="ECO:0000256" key="1">
    <source>
        <dbReference type="SAM" id="Coils"/>
    </source>
</evidence>
<sequence length="131" mass="14805">MKFIEALWTFALRNPHLLYVPAIGFVLSLVVLRIEKRYVEAGVFFGRSSASSRVNRTSNTAEGGEMPVDNQIDLSIALKKIHELALADGDLGFEYWHHVGNLLKRANGMQAEIDSLSKELERCRTMLRKSE</sequence>
<evidence type="ECO:0000313" key="3">
    <source>
        <dbReference type="EMBL" id="SPB14792.1"/>
    </source>
</evidence>
<keyword evidence="4" id="KW-1185">Reference proteome</keyword>
<accession>A0A2U3I3R7</accession>
<keyword evidence="1" id="KW-0175">Coiled coil</keyword>
<feature type="coiled-coil region" evidence="1">
    <location>
        <begin position="99"/>
        <end position="126"/>
    </location>
</feature>
<feature type="transmembrane region" description="Helical" evidence="2">
    <location>
        <begin position="16"/>
        <end position="34"/>
    </location>
</feature>
<dbReference type="EMBL" id="OGTP01000005">
    <property type="protein sequence ID" value="SPB14792.1"/>
    <property type="molecule type" value="Genomic_DNA"/>
</dbReference>
<dbReference type="AlphaFoldDB" id="A0A2U3I3R7"/>
<evidence type="ECO:0000256" key="2">
    <source>
        <dbReference type="SAM" id="Phobius"/>
    </source>
</evidence>
<gene>
    <name evidence="3" type="ORF">NOV72_02024</name>
</gene>
<keyword evidence="2" id="KW-1133">Transmembrane helix</keyword>
<name>A0A2U3I3R7_9BURK</name>
<dbReference type="RefSeq" id="WP_245932977.1">
    <property type="nucleotide sequence ID" value="NZ_OGTP01000005.1"/>
</dbReference>
<proteinExistence type="predicted"/>
<dbReference type="Proteomes" id="UP000238169">
    <property type="component" value="Unassembled WGS sequence"/>
</dbReference>
<keyword evidence="2" id="KW-0812">Transmembrane</keyword>
<protein>
    <submittedName>
        <fullName evidence="3">Uncharacterized protein</fullName>
    </submittedName>
</protein>
<organism evidence="3 4">
    <name type="scientific">Caballeronia novacaledonica</name>
    <dbReference type="NCBI Taxonomy" id="1544861"/>
    <lineage>
        <taxon>Bacteria</taxon>
        <taxon>Pseudomonadati</taxon>
        <taxon>Pseudomonadota</taxon>
        <taxon>Betaproteobacteria</taxon>
        <taxon>Burkholderiales</taxon>
        <taxon>Burkholderiaceae</taxon>
        <taxon>Caballeronia</taxon>
    </lineage>
</organism>
<reference evidence="4" key="1">
    <citation type="submission" date="2018-01" db="EMBL/GenBank/DDBJ databases">
        <authorList>
            <person name="Peeters C."/>
        </authorList>
    </citation>
    <scope>NUCLEOTIDE SEQUENCE [LARGE SCALE GENOMIC DNA]</scope>
</reference>